<name>A0A6N6VNP9_9HYPH</name>
<feature type="transmembrane region" description="Helical" evidence="6">
    <location>
        <begin position="146"/>
        <end position="168"/>
    </location>
</feature>
<evidence type="ECO:0000256" key="1">
    <source>
        <dbReference type="ARBA" id="ARBA00004651"/>
    </source>
</evidence>
<feature type="transmembrane region" description="Helical" evidence="6">
    <location>
        <begin position="294"/>
        <end position="316"/>
    </location>
</feature>
<feature type="transmembrane region" description="Helical" evidence="6">
    <location>
        <begin position="15"/>
        <end position="35"/>
    </location>
</feature>
<dbReference type="Proteomes" id="UP000468901">
    <property type="component" value="Unassembled WGS sequence"/>
</dbReference>
<comment type="caution">
    <text evidence="8">The sequence shown here is derived from an EMBL/GenBank/DDBJ whole genome shotgun (WGS) entry which is preliminary data.</text>
</comment>
<evidence type="ECO:0000256" key="2">
    <source>
        <dbReference type="ARBA" id="ARBA00022475"/>
    </source>
</evidence>
<sequence>MYSLIADAFNLETGVMLLVGVAAFATILTLAMPLLETDKLGARMKAAATEREALRQRHREQMQMEKNRLRQTPKGFTKQIVEKFGHARMLENEEVKEKLRQAGFRGQGPIYTFIFFRFVMPPALFLVVLGYLHFVNSFGQGTMGRFFIAAAGAFFGFYLPNVFVQNVIARRQESIKKAFPDALDLLLICVESGMSVEAAFQKVAGEIGSQSVELAEELTVTTAELSYLPERRKAYENLARRTGLDGVKAVVTSLIQAERYGTPLGTALRVMAQENRDMRMMEAEKKAAALPPKLTVPMIAFFLPVLFCVILGPAVINVLHLA</sequence>
<dbReference type="InterPro" id="IPR018076">
    <property type="entry name" value="T2SS_GspF_dom"/>
</dbReference>
<feature type="transmembrane region" description="Helical" evidence="6">
    <location>
        <begin position="110"/>
        <end position="134"/>
    </location>
</feature>
<evidence type="ECO:0000256" key="4">
    <source>
        <dbReference type="ARBA" id="ARBA00022989"/>
    </source>
</evidence>
<keyword evidence="2" id="KW-1003">Cell membrane</keyword>
<keyword evidence="4 6" id="KW-1133">Transmembrane helix</keyword>
<evidence type="ECO:0000313" key="9">
    <source>
        <dbReference type="Proteomes" id="UP000468901"/>
    </source>
</evidence>
<dbReference type="PANTHER" id="PTHR35007:SF2">
    <property type="entry name" value="PILUS ASSEMBLE PROTEIN"/>
    <property type="match status" value="1"/>
</dbReference>
<dbReference type="Pfam" id="PF00482">
    <property type="entry name" value="T2SSF"/>
    <property type="match status" value="1"/>
</dbReference>
<evidence type="ECO:0000256" key="5">
    <source>
        <dbReference type="ARBA" id="ARBA00023136"/>
    </source>
</evidence>
<evidence type="ECO:0000256" key="3">
    <source>
        <dbReference type="ARBA" id="ARBA00022692"/>
    </source>
</evidence>
<protein>
    <submittedName>
        <fullName evidence="8">Type II secretion system F family protein</fullName>
    </submittedName>
</protein>
<feature type="domain" description="Type II secretion system protein GspF" evidence="7">
    <location>
        <begin position="183"/>
        <end position="311"/>
    </location>
</feature>
<evidence type="ECO:0000259" key="7">
    <source>
        <dbReference type="Pfam" id="PF00482"/>
    </source>
</evidence>
<organism evidence="8 9">
    <name type="scientific">Parvibaculum sedimenti</name>
    <dbReference type="NCBI Taxonomy" id="2608632"/>
    <lineage>
        <taxon>Bacteria</taxon>
        <taxon>Pseudomonadati</taxon>
        <taxon>Pseudomonadota</taxon>
        <taxon>Alphaproteobacteria</taxon>
        <taxon>Hyphomicrobiales</taxon>
        <taxon>Parvibaculaceae</taxon>
        <taxon>Parvibaculum</taxon>
    </lineage>
</organism>
<accession>A0A6N6VNP9</accession>
<proteinExistence type="predicted"/>
<dbReference type="EMBL" id="WESC01000001">
    <property type="protein sequence ID" value="KAB7742842.1"/>
    <property type="molecule type" value="Genomic_DNA"/>
</dbReference>
<dbReference type="AlphaFoldDB" id="A0A6N6VNP9"/>
<keyword evidence="5 6" id="KW-0472">Membrane</keyword>
<dbReference type="GO" id="GO:0005886">
    <property type="term" value="C:plasma membrane"/>
    <property type="evidence" value="ECO:0007669"/>
    <property type="project" value="UniProtKB-SubCell"/>
</dbReference>
<keyword evidence="3 6" id="KW-0812">Transmembrane</keyword>
<gene>
    <name evidence="8" type="ORF">F2P47_01565</name>
</gene>
<evidence type="ECO:0000313" key="8">
    <source>
        <dbReference type="EMBL" id="KAB7742842.1"/>
    </source>
</evidence>
<reference evidence="8 9" key="1">
    <citation type="submission" date="2019-09" db="EMBL/GenBank/DDBJ databases">
        <title>Parvibaculum sedimenti sp. nov., isolated from sediment.</title>
        <authorList>
            <person name="Wang Y."/>
        </authorList>
    </citation>
    <scope>NUCLEOTIDE SEQUENCE [LARGE SCALE GENOMIC DNA]</scope>
    <source>
        <strain evidence="8 9">HXT-9</strain>
    </source>
</reference>
<evidence type="ECO:0000256" key="6">
    <source>
        <dbReference type="SAM" id="Phobius"/>
    </source>
</evidence>
<dbReference type="RefSeq" id="WP_152214393.1">
    <property type="nucleotide sequence ID" value="NZ_JBAQYD010000401.1"/>
</dbReference>
<dbReference type="PANTHER" id="PTHR35007">
    <property type="entry name" value="INTEGRAL MEMBRANE PROTEIN-RELATED"/>
    <property type="match status" value="1"/>
</dbReference>
<comment type="subcellular location">
    <subcellularLocation>
        <location evidence="1">Cell membrane</location>
        <topology evidence="1">Multi-pass membrane protein</topology>
    </subcellularLocation>
</comment>
<keyword evidence="9" id="KW-1185">Reference proteome</keyword>